<dbReference type="AlphaFoldDB" id="A0A1E1KC54"/>
<feature type="region of interest" description="Disordered" evidence="1">
    <location>
        <begin position="215"/>
        <end position="310"/>
    </location>
</feature>
<proteinExistence type="predicted"/>
<evidence type="ECO:0000313" key="2">
    <source>
        <dbReference type="EMBL" id="CZS95625.1"/>
    </source>
</evidence>
<reference evidence="3" key="1">
    <citation type="submission" date="2016-03" db="EMBL/GenBank/DDBJ databases">
        <authorList>
            <person name="Guldener U."/>
        </authorList>
    </citation>
    <scope>NUCLEOTIDE SEQUENCE [LARGE SCALE GENOMIC DNA]</scope>
    <source>
        <strain evidence="3">04CH-RAC-A.6.1</strain>
    </source>
</reference>
<feature type="compositionally biased region" description="Basic and acidic residues" evidence="1">
    <location>
        <begin position="497"/>
        <end position="522"/>
    </location>
</feature>
<evidence type="ECO:0000256" key="1">
    <source>
        <dbReference type="SAM" id="MobiDB-lite"/>
    </source>
</evidence>
<feature type="compositionally biased region" description="Polar residues" evidence="1">
    <location>
        <begin position="246"/>
        <end position="262"/>
    </location>
</feature>
<accession>A0A1E1KC54</accession>
<feature type="compositionally biased region" description="Basic and acidic residues" evidence="1">
    <location>
        <begin position="292"/>
        <end position="305"/>
    </location>
</feature>
<organism evidence="2 3">
    <name type="scientific">Rhynchosporium agropyri</name>
    <dbReference type="NCBI Taxonomy" id="914238"/>
    <lineage>
        <taxon>Eukaryota</taxon>
        <taxon>Fungi</taxon>
        <taxon>Dikarya</taxon>
        <taxon>Ascomycota</taxon>
        <taxon>Pezizomycotina</taxon>
        <taxon>Leotiomycetes</taxon>
        <taxon>Helotiales</taxon>
        <taxon>Ploettnerulaceae</taxon>
        <taxon>Rhynchosporium</taxon>
    </lineage>
</organism>
<evidence type="ECO:0000313" key="3">
    <source>
        <dbReference type="Proteomes" id="UP000178912"/>
    </source>
</evidence>
<feature type="region of interest" description="Disordered" evidence="1">
    <location>
        <begin position="489"/>
        <end position="522"/>
    </location>
</feature>
<keyword evidence="3" id="KW-1185">Reference proteome</keyword>
<name>A0A1E1KC54_9HELO</name>
<gene>
    <name evidence="2" type="ORF">RAG0_05227</name>
</gene>
<dbReference type="OrthoDB" id="4630416at2759"/>
<feature type="region of interest" description="Disordered" evidence="1">
    <location>
        <begin position="108"/>
        <end position="131"/>
    </location>
</feature>
<feature type="region of interest" description="Disordered" evidence="1">
    <location>
        <begin position="385"/>
        <end position="405"/>
    </location>
</feature>
<dbReference type="EMBL" id="FJUX01000023">
    <property type="protein sequence ID" value="CZS95625.1"/>
    <property type="molecule type" value="Genomic_DNA"/>
</dbReference>
<dbReference type="Proteomes" id="UP000178912">
    <property type="component" value="Unassembled WGS sequence"/>
</dbReference>
<protein>
    <submittedName>
        <fullName evidence="2">Uncharacterized protein</fullName>
    </submittedName>
</protein>
<sequence>MGDLHPIVIPAIEGTYKSIKFTCSGEGLYKDGYLYDAHAEKLIPPKNPKAGTEPKEKKPVAYWKAQCAFRGLNQTGAMADLQLRLREAKQKILPEIKAMENELNKAFKKKNKASRDNSWTSLKSAEQKAKMNPKRYLTETFPKGGSGRPANMDIVVLKLESEKRLEVANIAEAMKLEAVSVDAPWTCNKKPVPDRWLIVGRTRDVVWSQMKEVEREAGRSKQTYAAEKTKPKPTKQAKSVAKDKTSISCVKSGDQNTKSSSEVVHRARSPLRIGPMPRPVGEQRLQTARKSAFPERASKEEDQKISTKATDSSWDITGQYAINCPEIEDQWPGDYGDDSLTLDLHLETKNGKRQLFGAFDFRIIDGIMRFEKPVPVAKIEKDGESLKKRKRDDLDDDRDASIDMYPDFTSTEGPSVYSESVFHLGAKDRPTARRPIWRFRWRGKETGEGEIQLYSDRAVQSITFSDKGRKISGSFFCDIVEECQFTGTKVSSSTSDRGLDPQREWEKHSSAAHEEAKNSRWY</sequence>